<accession>A0ABV9F9M8</accession>
<dbReference type="InterPro" id="IPR007627">
    <property type="entry name" value="RNA_pol_sigma70_r2"/>
</dbReference>
<dbReference type="EMBL" id="JBHSEP010000003">
    <property type="protein sequence ID" value="MFC4597889.1"/>
    <property type="molecule type" value="Genomic_DNA"/>
</dbReference>
<keyword evidence="5" id="KW-0804">Transcription</keyword>
<evidence type="ECO:0000259" key="7">
    <source>
        <dbReference type="Pfam" id="PF08281"/>
    </source>
</evidence>
<dbReference type="NCBIfam" id="TIGR02937">
    <property type="entry name" value="sigma70-ECF"/>
    <property type="match status" value="1"/>
</dbReference>
<dbReference type="InterPro" id="IPR013249">
    <property type="entry name" value="RNA_pol_sigma70_r4_t2"/>
</dbReference>
<dbReference type="Pfam" id="PF08281">
    <property type="entry name" value="Sigma70_r4_2"/>
    <property type="match status" value="1"/>
</dbReference>
<evidence type="ECO:0000256" key="3">
    <source>
        <dbReference type="ARBA" id="ARBA00023082"/>
    </source>
</evidence>
<evidence type="ECO:0000313" key="8">
    <source>
        <dbReference type="EMBL" id="MFC4597889.1"/>
    </source>
</evidence>
<dbReference type="PANTHER" id="PTHR43133:SF8">
    <property type="entry name" value="RNA POLYMERASE SIGMA FACTOR HI_1459-RELATED"/>
    <property type="match status" value="1"/>
</dbReference>
<dbReference type="Gene3D" id="1.10.10.10">
    <property type="entry name" value="Winged helix-like DNA-binding domain superfamily/Winged helix DNA-binding domain"/>
    <property type="match status" value="1"/>
</dbReference>
<organism evidence="8 9">
    <name type="scientific">Cohnella hongkongensis</name>
    <dbReference type="NCBI Taxonomy" id="178337"/>
    <lineage>
        <taxon>Bacteria</taxon>
        <taxon>Bacillati</taxon>
        <taxon>Bacillota</taxon>
        <taxon>Bacilli</taxon>
        <taxon>Bacillales</taxon>
        <taxon>Paenibacillaceae</taxon>
        <taxon>Cohnella</taxon>
    </lineage>
</organism>
<dbReference type="Proteomes" id="UP001596028">
    <property type="component" value="Unassembled WGS sequence"/>
</dbReference>
<evidence type="ECO:0000313" key="9">
    <source>
        <dbReference type="Proteomes" id="UP001596028"/>
    </source>
</evidence>
<evidence type="ECO:0000256" key="5">
    <source>
        <dbReference type="ARBA" id="ARBA00023163"/>
    </source>
</evidence>
<keyword evidence="2" id="KW-0805">Transcription regulation</keyword>
<dbReference type="InterPro" id="IPR013324">
    <property type="entry name" value="RNA_pol_sigma_r3/r4-like"/>
</dbReference>
<dbReference type="SUPFAM" id="SSF88659">
    <property type="entry name" value="Sigma3 and sigma4 domains of RNA polymerase sigma factors"/>
    <property type="match status" value="1"/>
</dbReference>
<feature type="domain" description="RNA polymerase sigma-70 region 2" evidence="6">
    <location>
        <begin position="31"/>
        <end position="98"/>
    </location>
</feature>
<dbReference type="InterPro" id="IPR039425">
    <property type="entry name" value="RNA_pol_sigma-70-like"/>
</dbReference>
<sequence>MNALHIQTLPPTRESEEAGPRDINAAYEAWIKPHLPDLAKYCRYLAGSGWDAEDLLQDTLLKSYVYFGQANPAGDMKPYIFRMARNLWIDVCRKRQRRRTAETELPDAVWTDLDYAEIRGSLEWLAERLPRRSIEMLLLFDYFGYSMREVADATGTSVSSVKSLLFRTRSVLRGRRELRAGRKPSYPEVERWSVAVMRDRPRCLFASQPEIAVDKP</sequence>
<gene>
    <name evidence="8" type="ORF">ACFO3S_06520</name>
</gene>
<keyword evidence="9" id="KW-1185">Reference proteome</keyword>
<dbReference type="Gene3D" id="1.10.1740.10">
    <property type="match status" value="1"/>
</dbReference>
<evidence type="ECO:0000256" key="4">
    <source>
        <dbReference type="ARBA" id="ARBA00023125"/>
    </source>
</evidence>
<dbReference type="PANTHER" id="PTHR43133">
    <property type="entry name" value="RNA POLYMERASE ECF-TYPE SIGMA FACTO"/>
    <property type="match status" value="1"/>
</dbReference>
<proteinExistence type="inferred from homology"/>
<dbReference type="RefSeq" id="WP_378093556.1">
    <property type="nucleotide sequence ID" value="NZ_JBHSEP010000003.1"/>
</dbReference>
<dbReference type="SUPFAM" id="SSF88946">
    <property type="entry name" value="Sigma2 domain of RNA polymerase sigma factors"/>
    <property type="match status" value="1"/>
</dbReference>
<dbReference type="InterPro" id="IPR014284">
    <property type="entry name" value="RNA_pol_sigma-70_dom"/>
</dbReference>
<dbReference type="InterPro" id="IPR013325">
    <property type="entry name" value="RNA_pol_sigma_r2"/>
</dbReference>
<feature type="domain" description="RNA polymerase sigma factor 70 region 4 type 2" evidence="7">
    <location>
        <begin position="127"/>
        <end position="169"/>
    </location>
</feature>
<dbReference type="Pfam" id="PF04542">
    <property type="entry name" value="Sigma70_r2"/>
    <property type="match status" value="1"/>
</dbReference>
<keyword evidence="3" id="KW-0731">Sigma factor</keyword>
<comment type="caution">
    <text evidence="8">The sequence shown here is derived from an EMBL/GenBank/DDBJ whole genome shotgun (WGS) entry which is preliminary data.</text>
</comment>
<keyword evidence="4" id="KW-0238">DNA-binding</keyword>
<name>A0ABV9F9M8_9BACL</name>
<evidence type="ECO:0000259" key="6">
    <source>
        <dbReference type="Pfam" id="PF04542"/>
    </source>
</evidence>
<protein>
    <submittedName>
        <fullName evidence="8">RNA polymerase sigma factor</fullName>
    </submittedName>
</protein>
<evidence type="ECO:0000256" key="2">
    <source>
        <dbReference type="ARBA" id="ARBA00023015"/>
    </source>
</evidence>
<comment type="similarity">
    <text evidence="1">Belongs to the sigma-70 factor family. ECF subfamily.</text>
</comment>
<reference evidence="9" key="1">
    <citation type="journal article" date="2019" name="Int. J. Syst. Evol. Microbiol.">
        <title>The Global Catalogue of Microorganisms (GCM) 10K type strain sequencing project: providing services to taxonomists for standard genome sequencing and annotation.</title>
        <authorList>
            <consortium name="The Broad Institute Genomics Platform"/>
            <consortium name="The Broad Institute Genome Sequencing Center for Infectious Disease"/>
            <person name="Wu L."/>
            <person name="Ma J."/>
        </authorList>
    </citation>
    <scope>NUCLEOTIDE SEQUENCE [LARGE SCALE GENOMIC DNA]</scope>
    <source>
        <strain evidence="9">CCUG 49571</strain>
    </source>
</reference>
<dbReference type="InterPro" id="IPR036388">
    <property type="entry name" value="WH-like_DNA-bd_sf"/>
</dbReference>
<evidence type="ECO:0000256" key="1">
    <source>
        <dbReference type="ARBA" id="ARBA00010641"/>
    </source>
</evidence>